<reference evidence="1 2" key="1">
    <citation type="submission" date="2015-03" db="EMBL/GenBank/DDBJ databases">
        <title>Genomic characterization of Dehalococcoides mccartyi strain 11a5, an unusal plasmid-containing chloroethene dechlorinator.</title>
        <authorList>
            <person name="Zhao S."/>
            <person name="Ding C."/>
            <person name="He J."/>
        </authorList>
    </citation>
    <scope>NUCLEOTIDE SEQUENCE [LARGE SCALE GENOMIC DNA]</scope>
    <source>
        <strain evidence="1 2">11a5</strain>
    </source>
</reference>
<dbReference type="InterPro" id="IPR024227">
    <property type="entry name" value="DUF3795"/>
</dbReference>
<accession>A0A142VAD2</accession>
<organism evidence="1 2">
    <name type="scientific">Dehalococcoides mccartyi</name>
    <dbReference type="NCBI Taxonomy" id="61435"/>
    <lineage>
        <taxon>Bacteria</taxon>
        <taxon>Bacillati</taxon>
        <taxon>Chloroflexota</taxon>
        <taxon>Dehalococcoidia</taxon>
        <taxon>Dehalococcoidales</taxon>
        <taxon>Dehalococcoidaceae</taxon>
        <taxon>Dehalococcoides</taxon>
    </lineage>
</organism>
<evidence type="ECO:0000313" key="1">
    <source>
        <dbReference type="EMBL" id="AMU86796.1"/>
    </source>
</evidence>
<dbReference type="AlphaFoldDB" id="A0A142VAD2"/>
<proteinExistence type="predicted"/>
<sequence length="141" mass="15844">MKMPETLNPQMLAPCGINCLACRAHLMQKKVCPGCFTDSITKSESCRNCRIKACATEHGVNACAECGAFPCPLIGHIDKRYRLRYGLSLIENELFLKQNGFEVFSAREKERWTCPECEGIVCLHNRTCSSCLKTYPINHPV</sequence>
<dbReference type="EMBL" id="CP011127">
    <property type="protein sequence ID" value="AMU86796.1"/>
    <property type="molecule type" value="Genomic_DNA"/>
</dbReference>
<evidence type="ECO:0008006" key="3">
    <source>
        <dbReference type="Google" id="ProtNLM"/>
    </source>
</evidence>
<gene>
    <name evidence="1" type="ORF">Dm11a5_0970</name>
</gene>
<dbReference type="OrthoDB" id="166000at2"/>
<dbReference type="Pfam" id="PF12675">
    <property type="entry name" value="DUF3795"/>
    <property type="match status" value="1"/>
</dbReference>
<evidence type="ECO:0000313" key="2">
    <source>
        <dbReference type="Proteomes" id="UP000076394"/>
    </source>
</evidence>
<dbReference type="Proteomes" id="UP000076394">
    <property type="component" value="Chromosome"/>
</dbReference>
<dbReference type="PATRIC" id="fig|61435.13.peg.985"/>
<name>A0A142VAD2_9CHLR</name>
<dbReference type="RefSeq" id="WP_034376412.1">
    <property type="nucleotide sequence ID" value="NZ_AP024514.1"/>
</dbReference>
<protein>
    <recommendedName>
        <fullName evidence="3">DUF3795 domain-containing protein</fullName>
    </recommendedName>
</protein>